<keyword evidence="3" id="KW-0812">Transmembrane</keyword>
<feature type="region of interest" description="Disordered" evidence="2">
    <location>
        <begin position="1144"/>
        <end position="1172"/>
    </location>
</feature>
<feature type="region of interest" description="Disordered" evidence="2">
    <location>
        <begin position="373"/>
        <end position="492"/>
    </location>
</feature>
<feature type="compositionally biased region" description="Low complexity" evidence="2">
    <location>
        <begin position="170"/>
        <end position="185"/>
    </location>
</feature>
<evidence type="ECO:0000256" key="2">
    <source>
        <dbReference type="SAM" id="MobiDB-lite"/>
    </source>
</evidence>
<feature type="transmembrane region" description="Helical" evidence="3">
    <location>
        <begin position="1093"/>
        <end position="1112"/>
    </location>
</feature>
<feature type="compositionally biased region" description="Polar residues" evidence="2">
    <location>
        <begin position="37"/>
        <end position="52"/>
    </location>
</feature>
<feature type="compositionally biased region" description="Polar residues" evidence="2">
    <location>
        <begin position="787"/>
        <end position="809"/>
    </location>
</feature>
<feature type="region of interest" description="Disordered" evidence="2">
    <location>
        <begin position="688"/>
        <end position="748"/>
    </location>
</feature>
<feature type="compositionally biased region" description="Low complexity" evidence="2">
    <location>
        <begin position="76"/>
        <end position="100"/>
    </location>
</feature>
<feature type="compositionally biased region" description="Low complexity" evidence="2">
    <location>
        <begin position="534"/>
        <end position="553"/>
    </location>
</feature>
<feature type="region of interest" description="Disordered" evidence="2">
    <location>
        <begin position="1"/>
        <end position="115"/>
    </location>
</feature>
<gene>
    <name evidence="4" type="ORF">BG006_007182</name>
</gene>
<evidence type="ECO:0000256" key="3">
    <source>
        <dbReference type="SAM" id="Phobius"/>
    </source>
</evidence>
<protein>
    <submittedName>
        <fullName evidence="4">Uncharacterized protein</fullName>
    </submittedName>
</protein>
<evidence type="ECO:0000313" key="5">
    <source>
        <dbReference type="Proteomes" id="UP000696485"/>
    </source>
</evidence>
<evidence type="ECO:0000256" key="1">
    <source>
        <dbReference type="SAM" id="Coils"/>
    </source>
</evidence>
<proteinExistence type="predicted"/>
<feature type="compositionally biased region" description="Basic residues" evidence="2">
    <location>
        <begin position="209"/>
        <end position="225"/>
    </location>
</feature>
<keyword evidence="1" id="KW-0175">Coiled coil</keyword>
<dbReference type="AlphaFoldDB" id="A0A9P5SLW5"/>
<keyword evidence="3" id="KW-0472">Membrane</keyword>
<feature type="region of interest" description="Disordered" evidence="2">
    <location>
        <begin position="787"/>
        <end position="823"/>
    </location>
</feature>
<organism evidence="4 5">
    <name type="scientific">Podila minutissima</name>
    <dbReference type="NCBI Taxonomy" id="64525"/>
    <lineage>
        <taxon>Eukaryota</taxon>
        <taxon>Fungi</taxon>
        <taxon>Fungi incertae sedis</taxon>
        <taxon>Mucoromycota</taxon>
        <taxon>Mortierellomycotina</taxon>
        <taxon>Mortierellomycetes</taxon>
        <taxon>Mortierellales</taxon>
        <taxon>Mortierellaceae</taxon>
        <taxon>Podila</taxon>
    </lineage>
</organism>
<keyword evidence="5" id="KW-1185">Reference proteome</keyword>
<feature type="compositionally biased region" description="Low complexity" evidence="2">
    <location>
        <begin position="1"/>
        <end position="22"/>
    </location>
</feature>
<feature type="compositionally biased region" description="Basic and acidic residues" evidence="2">
    <location>
        <begin position="463"/>
        <end position="472"/>
    </location>
</feature>
<dbReference type="EMBL" id="JAAAUY010000448">
    <property type="protein sequence ID" value="KAF9329768.1"/>
    <property type="molecule type" value="Genomic_DNA"/>
</dbReference>
<feature type="compositionally biased region" description="Pro residues" evidence="2">
    <location>
        <begin position="1163"/>
        <end position="1172"/>
    </location>
</feature>
<keyword evidence="3" id="KW-1133">Transmembrane helix</keyword>
<reference evidence="4" key="1">
    <citation type="journal article" date="2020" name="Fungal Divers.">
        <title>Resolving the Mortierellaceae phylogeny through synthesis of multi-gene phylogenetics and phylogenomics.</title>
        <authorList>
            <person name="Vandepol N."/>
            <person name="Liber J."/>
            <person name="Desiro A."/>
            <person name="Na H."/>
            <person name="Kennedy M."/>
            <person name="Barry K."/>
            <person name="Grigoriev I.V."/>
            <person name="Miller A.N."/>
            <person name="O'Donnell K."/>
            <person name="Stajich J.E."/>
            <person name="Bonito G."/>
        </authorList>
    </citation>
    <scope>NUCLEOTIDE SEQUENCE</scope>
    <source>
        <strain evidence="4">NVP1</strain>
    </source>
</reference>
<feature type="compositionally biased region" description="Basic residues" evidence="2">
    <location>
        <begin position="396"/>
        <end position="406"/>
    </location>
</feature>
<comment type="caution">
    <text evidence="4">The sequence shown here is derived from an EMBL/GenBank/DDBJ whole genome shotgun (WGS) entry which is preliminary data.</text>
</comment>
<feature type="compositionally biased region" description="Polar residues" evidence="2">
    <location>
        <begin position="154"/>
        <end position="169"/>
    </location>
</feature>
<name>A0A9P5SLW5_9FUNG</name>
<dbReference type="Proteomes" id="UP000696485">
    <property type="component" value="Unassembled WGS sequence"/>
</dbReference>
<feature type="compositionally biased region" description="Polar residues" evidence="2">
    <location>
        <begin position="718"/>
        <end position="741"/>
    </location>
</feature>
<feature type="coiled-coil region" evidence="1">
    <location>
        <begin position="972"/>
        <end position="1020"/>
    </location>
</feature>
<feature type="region of interest" description="Disordered" evidence="2">
    <location>
        <begin position="282"/>
        <end position="304"/>
    </location>
</feature>
<accession>A0A9P5SLW5</accession>
<feature type="region of interest" description="Disordered" evidence="2">
    <location>
        <begin position="531"/>
        <end position="560"/>
    </location>
</feature>
<feature type="compositionally biased region" description="Polar residues" evidence="2">
    <location>
        <begin position="688"/>
        <end position="702"/>
    </location>
</feature>
<feature type="compositionally biased region" description="Basic residues" evidence="2">
    <location>
        <begin position="445"/>
        <end position="454"/>
    </location>
</feature>
<sequence length="1172" mass="130353">MPSSTTTTTNTSTEGITTTNPTRQSNRNSFLGRRSLAISTGNNKSNTDTTPNKAGGGGLPQDTHHSNHSTPPSANASCTFPSPASSSSYQSSATMASLSSKPDLPPRSLSMSNKKFKTDDRPVVYPFVGNVQMTHTPRSLSYSGATFFTPSSYRMSSSTTTPTLGSQGMTPSTDTSLTNNTSGSTNKKDHFHHTPFFTDLRKSQSVGKSSKKGLKSRLRKLRHKPGSGPRETMTANAFITSGESDSEAPEPEHDTPLFFNTGGITQKFGNATRAVSRPKLKGAYSHNQDPSLPPQPPRPNTFTAASQKFHSPFNTFDAMSHSETLKDKDKDKDKEASSVRFRGLFKNVGYPLGPSSASTPMKPIQSRGTFPFGADFLSGDDQPSSNRFSVRLAGTGRRKKLRKKHSTIGGSGGSSGRKFTMATDDEDSSAPTDRSHHNHSNNSTHSKRHPRRHNFLNNIYRGSRSDGEEVRLPKTTQPSPEKLSHKGSIGGGSVMSLELQRARQSNKDPSTLLVELRPLPIKFQQDFAAVTGRPFSPQPSSEQPSPQPNVSQPTGTGNMMSHIYQHLNPQLYLHQHQQQQQHQLQQQQQQQQQQQIQQARHTTRPSALLTKSFLFKTYHNSKSQGHYVFRIQGDQVEYKKLPVALEQLCSQYFRQADVTYRSLEKKAKVWREEKVDWKRSAEHWKIHSTTGTGHKSQNSLEQISGRGSLDSMRGGGTSPFSANSDSGSSRPSLGFVNSTNTFKKKKESGGGEILKSSIAWDQIQSPFSSFPSPSHLFGGQLMGPLSSGTISSRNNQNCGSSSSMLSQRAPSHLLHRRRSGSSAKEYQLKMEQLRVEDEAQWKIVETKHHEESQQAKYGLDLFLSELIKGVEYERFDNIRDVSVVNENRDSAVFSILNGDRTNMMWLESPSNKLKSEFLNWIAVSLMDRGGRVISLEQATLATQDSKLSRSRLDIFTPSERNSDESQNVDLLIELTEIRLSQQEDKLQELRHEIQRAMSQINECLDKLDNLDENAKKLMTTMIRAIDSQEIQLALQPSPSTGLTLAETVEWKLRDVNDRIVICTRIMGQARFNLNRLRYEIELEHRSIRLFRQYKIIIAVVSSAVLFLAWFLYHSRASALAPQPASPLFVSPVNPYDTVFHHGQPPILPSPTSVVTDTPEPERVPPMPDAQSV</sequence>
<evidence type="ECO:0000313" key="4">
    <source>
        <dbReference type="EMBL" id="KAF9329768.1"/>
    </source>
</evidence>
<feature type="region of interest" description="Disordered" evidence="2">
    <location>
        <begin position="154"/>
        <end position="234"/>
    </location>
</feature>